<accession>A0ABD5T1J8</accession>
<evidence type="ECO:0000259" key="3">
    <source>
        <dbReference type="Pfam" id="PF25087"/>
    </source>
</evidence>
<dbReference type="SUPFAM" id="SSF51161">
    <property type="entry name" value="Trimeric LpxA-like enzymes"/>
    <property type="match status" value="1"/>
</dbReference>
<keyword evidence="1" id="KW-0808">Transferase</keyword>
<comment type="caution">
    <text evidence="4">The sequence shown here is derived from an EMBL/GenBank/DDBJ whole genome shotgun (WGS) entry which is preliminary data.</text>
</comment>
<dbReference type="GO" id="GO:0016779">
    <property type="term" value="F:nucleotidyltransferase activity"/>
    <property type="evidence" value="ECO:0007669"/>
    <property type="project" value="UniProtKB-ARBA"/>
</dbReference>
<evidence type="ECO:0000313" key="4">
    <source>
        <dbReference type="EMBL" id="MFC6771098.1"/>
    </source>
</evidence>
<evidence type="ECO:0000256" key="2">
    <source>
        <dbReference type="ARBA" id="ARBA00023315"/>
    </source>
</evidence>
<sequence>AVIEPGATVGPGVVVDGPVRVRAGATVGPNAYLRGATLIDADVHIGHAVEIKNSVVMSGTAIGHLSYVGDSVLGCGVNLGAGTDVANLRHDDEPVALRVKGDRVSTGRRKFGTVLGPGVKTGIQTGINAGVTLSPGVHTEPGEIVTRDR</sequence>
<protein>
    <submittedName>
        <fullName evidence="4">Glucose-1-phosphate thymidylyltransferase</fullName>
    </submittedName>
</protein>
<dbReference type="InterPro" id="IPR011004">
    <property type="entry name" value="Trimer_LpxA-like_sf"/>
</dbReference>
<proteinExistence type="predicted"/>
<dbReference type="Proteomes" id="UP001596274">
    <property type="component" value="Unassembled WGS sequence"/>
</dbReference>
<gene>
    <name evidence="4" type="ORF">ACFQDD_06145</name>
</gene>
<dbReference type="InterPro" id="IPR056729">
    <property type="entry name" value="GMPPB_C"/>
</dbReference>
<reference evidence="4 5" key="1">
    <citation type="journal article" date="2019" name="Int. J. Syst. Evol. Microbiol.">
        <title>The Global Catalogue of Microorganisms (GCM) 10K type strain sequencing project: providing services to taxonomists for standard genome sequencing and annotation.</title>
        <authorList>
            <consortium name="The Broad Institute Genomics Platform"/>
            <consortium name="The Broad Institute Genome Sequencing Center for Infectious Disease"/>
            <person name="Wu L."/>
            <person name="Ma J."/>
        </authorList>
    </citation>
    <scope>NUCLEOTIDE SEQUENCE [LARGE SCALE GENOMIC DNA]</scope>
    <source>
        <strain evidence="4 5">PJ61</strain>
    </source>
</reference>
<dbReference type="Pfam" id="PF25087">
    <property type="entry name" value="GMPPB_C"/>
    <property type="match status" value="1"/>
</dbReference>
<dbReference type="PANTHER" id="PTHR43584:SF8">
    <property type="entry name" value="N-ACETYLMURAMATE ALPHA-1-PHOSPHATE URIDYLYLTRANSFERASE"/>
    <property type="match status" value="1"/>
</dbReference>
<dbReference type="PANTHER" id="PTHR43584">
    <property type="entry name" value="NUCLEOTIDYL TRANSFERASE"/>
    <property type="match status" value="1"/>
</dbReference>
<dbReference type="EMBL" id="JBHSWT010000262">
    <property type="protein sequence ID" value="MFC6771098.1"/>
    <property type="molecule type" value="Genomic_DNA"/>
</dbReference>
<dbReference type="GO" id="GO:0016746">
    <property type="term" value="F:acyltransferase activity"/>
    <property type="evidence" value="ECO:0007669"/>
    <property type="project" value="UniProtKB-KW"/>
</dbReference>
<evidence type="ECO:0000313" key="5">
    <source>
        <dbReference type="Proteomes" id="UP001596274"/>
    </source>
</evidence>
<keyword evidence="2" id="KW-0012">Acyltransferase</keyword>
<name>A0ABD5T1J8_9EURY</name>
<dbReference type="Gene3D" id="2.160.10.10">
    <property type="entry name" value="Hexapeptide repeat proteins"/>
    <property type="match status" value="1"/>
</dbReference>
<keyword evidence="5" id="KW-1185">Reference proteome</keyword>
<feature type="domain" description="Mannose-1-phosphate guanyltransferase C-terminal" evidence="3">
    <location>
        <begin position="16"/>
        <end position="130"/>
    </location>
</feature>
<feature type="non-terminal residue" evidence="4">
    <location>
        <position position="1"/>
    </location>
</feature>
<organism evidence="4 5">
    <name type="scientific">Halorubrum pallidum</name>
    <dbReference type="NCBI Taxonomy" id="1526114"/>
    <lineage>
        <taxon>Archaea</taxon>
        <taxon>Methanobacteriati</taxon>
        <taxon>Methanobacteriota</taxon>
        <taxon>Stenosarchaea group</taxon>
        <taxon>Halobacteria</taxon>
        <taxon>Halobacteriales</taxon>
        <taxon>Haloferacaceae</taxon>
        <taxon>Halorubrum</taxon>
    </lineage>
</organism>
<dbReference type="InterPro" id="IPR050065">
    <property type="entry name" value="GlmU-like"/>
</dbReference>
<dbReference type="AlphaFoldDB" id="A0ABD5T1J8"/>
<evidence type="ECO:0000256" key="1">
    <source>
        <dbReference type="ARBA" id="ARBA00022679"/>
    </source>
</evidence>